<protein>
    <submittedName>
        <fullName evidence="2">Uncharacterized protein</fullName>
    </submittedName>
</protein>
<evidence type="ECO:0000313" key="2">
    <source>
        <dbReference type="EMBL" id="HAW77951.1"/>
    </source>
</evidence>
<gene>
    <name evidence="2" type="ORF">DCW74_19715</name>
</gene>
<sequence>MKPLLKLRKARISGAKRRPTASSITQGLQALPPHQSGQPKMINETYLVKYLSKDGLEGYKLATAAEAQELTQPGIASHQGIKVLFIQPYC</sequence>
<name>A0A350P9I4_9ALTE</name>
<dbReference type="Proteomes" id="UP000263517">
    <property type="component" value="Unassembled WGS sequence"/>
</dbReference>
<evidence type="ECO:0000256" key="1">
    <source>
        <dbReference type="SAM" id="MobiDB-lite"/>
    </source>
</evidence>
<dbReference type="EMBL" id="DNAN01000690">
    <property type="protein sequence ID" value="HAW77951.1"/>
    <property type="molecule type" value="Genomic_DNA"/>
</dbReference>
<organism evidence="2 3">
    <name type="scientific">Alteromonas australica</name>
    <dbReference type="NCBI Taxonomy" id="589873"/>
    <lineage>
        <taxon>Bacteria</taxon>
        <taxon>Pseudomonadati</taxon>
        <taxon>Pseudomonadota</taxon>
        <taxon>Gammaproteobacteria</taxon>
        <taxon>Alteromonadales</taxon>
        <taxon>Alteromonadaceae</taxon>
        <taxon>Alteromonas/Salinimonas group</taxon>
        <taxon>Alteromonas</taxon>
    </lineage>
</organism>
<comment type="caution">
    <text evidence="2">The sequence shown here is derived from an EMBL/GenBank/DDBJ whole genome shotgun (WGS) entry which is preliminary data.</text>
</comment>
<dbReference type="AlphaFoldDB" id="A0A350P9I4"/>
<reference evidence="2 3" key="1">
    <citation type="journal article" date="2018" name="Nat. Biotechnol.">
        <title>A standardized bacterial taxonomy based on genome phylogeny substantially revises the tree of life.</title>
        <authorList>
            <person name="Parks D.H."/>
            <person name="Chuvochina M."/>
            <person name="Waite D.W."/>
            <person name="Rinke C."/>
            <person name="Skarshewski A."/>
            <person name="Chaumeil P.A."/>
            <person name="Hugenholtz P."/>
        </authorList>
    </citation>
    <scope>NUCLEOTIDE SEQUENCE [LARGE SCALE GENOMIC DNA]</scope>
    <source>
        <strain evidence="2">UBA11978</strain>
    </source>
</reference>
<accession>A0A350P9I4</accession>
<evidence type="ECO:0000313" key="3">
    <source>
        <dbReference type="Proteomes" id="UP000263517"/>
    </source>
</evidence>
<feature type="region of interest" description="Disordered" evidence="1">
    <location>
        <begin position="12"/>
        <end position="38"/>
    </location>
</feature>
<proteinExistence type="predicted"/>